<keyword evidence="2" id="KW-0963">Cytoplasm</keyword>
<keyword evidence="7" id="KW-1185">Reference proteome</keyword>
<keyword evidence="3" id="KW-0677">Repeat</keyword>
<dbReference type="EMBL" id="BRXY01000293">
    <property type="protein sequence ID" value="GMH84465.1"/>
    <property type="molecule type" value="Genomic_DNA"/>
</dbReference>
<dbReference type="GO" id="GO:0051295">
    <property type="term" value="P:establishment of meiotic spindle localization"/>
    <property type="evidence" value="ECO:0007669"/>
    <property type="project" value="TreeGrafter"/>
</dbReference>
<dbReference type="Proteomes" id="UP001165085">
    <property type="component" value="Unassembled WGS sequence"/>
</dbReference>
<name>A0A9W7BAL9_9STRA</name>
<dbReference type="GO" id="GO:0000922">
    <property type="term" value="C:spindle pole"/>
    <property type="evidence" value="ECO:0007669"/>
    <property type="project" value="TreeGrafter"/>
</dbReference>
<dbReference type="GO" id="GO:0007051">
    <property type="term" value="P:spindle organization"/>
    <property type="evidence" value="ECO:0007669"/>
    <property type="project" value="TreeGrafter"/>
</dbReference>
<keyword evidence="4" id="KW-0112">Calmodulin-binding</keyword>
<dbReference type="AlphaFoldDB" id="A0A9W7BAL9"/>
<dbReference type="InterPro" id="IPR027417">
    <property type="entry name" value="P-loop_NTPase"/>
</dbReference>
<evidence type="ECO:0000313" key="7">
    <source>
        <dbReference type="Proteomes" id="UP001165085"/>
    </source>
</evidence>
<evidence type="ECO:0000256" key="2">
    <source>
        <dbReference type="ARBA" id="ARBA00022490"/>
    </source>
</evidence>
<dbReference type="PANTHER" id="PTHR22706">
    <property type="entry name" value="ASSEMBLY FACTOR FOR SPINDLE MICROTUBULES"/>
    <property type="match status" value="1"/>
</dbReference>
<accession>A0A9W7BAL9</accession>
<protein>
    <submittedName>
        <fullName evidence="6">Uncharacterized protein</fullName>
    </submittedName>
</protein>
<feature type="chain" id="PRO_5040812024" evidence="5">
    <location>
        <begin position="17"/>
        <end position="462"/>
    </location>
</feature>
<dbReference type="PROSITE" id="PS50096">
    <property type="entry name" value="IQ"/>
    <property type="match status" value="4"/>
</dbReference>
<dbReference type="InterPro" id="IPR051185">
    <property type="entry name" value="ASPM"/>
</dbReference>
<dbReference type="InterPro" id="IPR000048">
    <property type="entry name" value="IQ_motif_EF-hand-BS"/>
</dbReference>
<dbReference type="SUPFAM" id="SSF52540">
    <property type="entry name" value="P-loop containing nucleoside triphosphate hydrolases"/>
    <property type="match status" value="2"/>
</dbReference>
<evidence type="ECO:0000256" key="4">
    <source>
        <dbReference type="ARBA" id="ARBA00022860"/>
    </source>
</evidence>
<gene>
    <name evidence="6" type="ORF">TrST_g2130</name>
</gene>
<dbReference type="PANTHER" id="PTHR22706:SF1">
    <property type="entry name" value="ASSEMBLY FACTOR FOR SPINDLE MICROTUBULES"/>
    <property type="match status" value="1"/>
</dbReference>
<dbReference type="GO" id="GO:0000278">
    <property type="term" value="P:mitotic cell cycle"/>
    <property type="evidence" value="ECO:0007669"/>
    <property type="project" value="TreeGrafter"/>
</dbReference>
<comment type="caution">
    <text evidence="6">The sequence shown here is derived from an EMBL/GenBank/DDBJ whole genome shotgun (WGS) entry which is preliminary data.</text>
</comment>
<dbReference type="GO" id="GO:0005516">
    <property type="term" value="F:calmodulin binding"/>
    <property type="evidence" value="ECO:0007669"/>
    <property type="project" value="UniProtKB-KW"/>
</dbReference>
<evidence type="ECO:0000256" key="1">
    <source>
        <dbReference type="ARBA" id="ARBA00004496"/>
    </source>
</evidence>
<sequence>MSSKLVLLSVLRSTLSTLSETSNGVHPPLAVYSSALSALEARLESHSQSLHKSSSVIQSRYRGIKTRSTLKSQNDAAKILQSRHRTSLAKSRVSAIKSERQTEQLNDGARKIQKSFRGKKGRESFKETRLKVDQENAAVKIQAVHRGRNGRKSILQTSPPVEELEEDIELLNQSAVKIQSRIRSKSVQLSNTRRTSAVLKLQSAERGRSARSSHLKTKAEYTSARLLQSRVRGASGRREARQKQRMLALKPLDSTLKIGDIVEARLKGSRIYCEGIIIGRSGSGSGSAILDEWDVDFGDGDIQEHVPIGNIRKKINWDDMEIGDHVKVPLPGFKRLMGDAVIESCDWVNGSLSYTVKFDDGEILSSVSPESIVKSASKRTLAIIRWKKGGNLIKAAAAFGDKKWGTYRRMSVTETSPRGKRRGSKELLKQVAREQGKDLVMKNKEGGLGGVVFGEIPSQMKV</sequence>
<dbReference type="GO" id="GO:0005737">
    <property type="term" value="C:cytoplasm"/>
    <property type="evidence" value="ECO:0007669"/>
    <property type="project" value="UniProtKB-SubCell"/>
</dbReference>
<reference evidence="7" key="1">
    <citation type="journal article" date="2023" name="Commun. Biol.">
        <title>Genome analysis of Parmales, the sister group of diatoms, reveals the evolutionary specialization of diatoms from phago-mixotrophs to photoautotrophs.</title>
        <authorList>
            <person name="Ban H."/>
            <person name="Sato S."/>
            <person name="Yoshikawa S."/>
            <person name="Yamada K."/>
            <person name="Nakamura Y."/>
            <person name="Ichinomiya M."/>
            <person name="Sato N."/>
            <person name="Blanc-Mathieu R."/>
            <person name="Endo H."/>
            <person name="Kuwata A."/>
            <person name="Ogata H."/>
        </authorList>
    </citation>
    <scope>NUCLEOTIDE SEQUENCE [LARGE SCALE GENOMIC DNA]</scope>
    <source>
        <strain evidence="7">NIES 3701</strain>
    </source>
</reference>
<evidence type="ECO:0000313" key="6">
    <source>
        <dbReference type="EMBL" id="GMH84465.1"/>
    </source>
</evidence>
<evidence type="ECO:0000256" key="3">
    <source>
        <dbReference type="ARBA" id="ARBA00022737"/>
    </source>
</evidence>
<organism evidence="6 7">
    <name type="scientific">Triparma strigata</name>
    <dbReference type="NCBI Taxonomy" id="1606541"/>
    <lineage>
        <taxon>Eukaryota</taxon>
        <taxon>Sar</taxon>
        <taxon>Stramenopiles</taxon>
        <taxon>Ochrophyta</taxon>
        <taxon>Bolidophyceae</taxon>
        <taxon>Parmales</taxon>
        <taxon>Triparmaceae</taxon>
        <taxon>Triparma</taxon>
    </lineage>
</organism>
<dbReference type="OrthoDB" id="190114at2759"/>
<dbReference type="Gene3D" id="2.30.30.140">
    <property type="match status" value="1"/>
</dbReference>
<keyword evidence="5" id="KW-0732">Signal</keyword>
<feature type="signal peptide" evidence="5">
    <location>
        <begin position="1"/>
        <end position="16"/>
    </location>
</feature>
<proteinExistence type="predicted"/>
<comment type="subcellular location">
    <subcellularLocation>
        <location evidence="1">Cytoplasm</location>
    </subcellularLocation>
</comment>
<dbReference type="Gene3D" id="1.20.5.190">
    <property type="match status" value="2"/>
</dbReference>
<dbReference type="SMART" id="SM00015">
    <property type="entry name" value="IQ"/>
    <property type="match status" value="5"/>
</dbReference>
<evidence type="ECO:0000256" key="5">
    <source>
        <dbReference type="SAM" id="SignalP"/>
    </source>
</evidence>